<organism evidence="2 3">
    <name type="scientific">Saccharata proteae CBS 121410</name>
    <dbReference type="NCBI Taxonomy" id="1314787"/>
    <lineage>
        <taxon>Eukaryota</taxon>
        <taxon>Fungi</taxon>
        <taxon>Dikarya</taxon>
        <taxon>Ascomycota</taxon>
        <taxon>Pezizomycotina</taxon>
        <taxon>Dothideomycetes</taxon>
        <taxon>Dothideomycetes incertae sedis</taxon>
        <taxon>Botryosphaeriales</taxon>
        <taxon>Saccharataceae</taxon>
        <taxon>Saccharata</taxon>
    </lineage>
</organism>
<sequence length="344" mass="37575">MRRFLESLQRHASPELDDDLSQPIEDGYDEVDINEQYDPNYQPTEYMPPGLVEEIYQATRADLEIVWSTAENAYETYLHEHAGAAAEIALESARNAAMAAATCAGAGLNLAYGTVSQAIMDQFRRTRLGYQLHQRLEQYHLDRLKQAQCIHDQTRAGVARYQMKNSSHNSPATLLNSRPANHVPRPRKSLHLTKGKGTFIGPWSSSADSEVAGIEYQGFDDISLRAEFGFRNPDSPGISSQGSVIGGDDINTAEVGFELVTNSNSEAASDSENTEERMSKAEAGNLGIAPLNSGTYLNAKSTTSIFFGLDHLSPELAGSPKIPVGIKKAKSLKELSLPSQKVAE</sequence>
<protein>
    <submittedName>
        <fullName evidence="2">Uncharacterized protein</fullName>
    </submittedName>
</protein>
<name>A0A9P4LUJ9_9PEZI</name>
<keyword evidence="3" id="KW-1185">Reference proteome</keyword>
<feature type="compositionally biased region" description="Acidic residues" evidence="1">
    <location>
        <begin position="15"/>
        <end position="25"/>
    </location>
</feature>
<feature type="compositionally biased region" description="Basic and acidic residues" evidence="1">
    <location>
        <begin position="1"/>
        <end position="14"/>
    </location>
</feature>
<accession>A0A9P4LUJ9</accession>
<evidence type="ECO:0000256" key="1">
    <source>
        <dbReference type="SAM" id="MobiDB-lite"/>
    </source>
</evidence>
<dbReference type="Proteomes" id="UP000799776">
    <property type="component" value="Unassembled WGS sequence"/>
</dbReference>
<feature type="compositionally biased region" description="Polar residues" evidence="1">
    <location>
        <begin position="167"/>
        <end position="179"/>
    </location>
</feature>
<dbReference type="EMBL" id="ML978723">
    <property type="protein sequence ID" value="KAF2086595.1"/>
    <property type="molecule type" value="Genomic_DNA"/>
</dbReference>
<evidence type="ECO:0000313" key="2">
    <source>
        <dbReference type="EMBL" id="KAF2086595.1"/>
    </source>
</evidence>
<proteinExistence type="predicted"/>
<comment type="caution">
    <text evidence="2">The sequence shown here is derived from an EMBL/GenBank/DDBJ whole genome shotgun (WGS) entry which is preliminary data.</text>
</comment>
<feature type="region of interest" description="Disordered" evidence="1">
    <location>
        <begin position="1"/>
        <end position="25"/>
    </location>
</feature>
<reference evidence="2" key="1">
    <citation type="journal article" date="2020" name="Stud. Mycol.">
        <title>101 Dothideomycetes genomes: a test case for predicting lifestyles and emergence of pathogens.</title>
        <authorList>
            <person name="Haridas S."/>
            <person name="Albert R."/>
            <person name="Binder M."/>
            <person name="Bloem J."/>
            <person name="Labutti K."/>
            <person name="Salamov A."/>
            <person name="Andreopoulos B."/>
            <person name="Baker S."/>
            <person name="Barry K."/>
            <person name="Bills G."/>
            <person name="Bluhm B."/>
            <person name="Cannon C."/>
            <person name="Castanera R."/>
            <person name="Culley D."/>
            <person name="Daum C."/>
            <person name="Ezra D."/>
            <person name="Gonzalez J."/>
            <person name="Henrissat B."/>
            <person name="Kuo A."/>
            <person name="Liang C."/>
            <person name="Lipzen A."/>
            <person name="Lutzoni F."/>
            <person name="Magnuson J."/>
            <person name="Mondo S."/>
            <person name="Nolan M."/>
            <person name="Ohm R."/>
            <person name="Pangilinan J."/>
            <person name="Park H.-J."/>
            <person name="Ramirez L."/>
            <person name="Alfaro M."/>
            <person name="Sun H."/>
            <person name="Tritt A."/>
            <person name="Yoshinaga Y."/>
            <person name="Zwiers L.-H."/>
            <person name="Turgeon B."/>
            <person name="Goodwin S."/>
            <person name="Spatafora J."/>
            <person name="Crous P."/>
            <person name="Grigoriev I."/>
        </authorList>
    </citation>
    <scope>NUCLEOTIDE SEQUENCE</scope>
    <source>
        <strain evidence="2">CBS 121410</strain>
    </source>
</reference>
<dbReference type="AlphaFoldDB" id="A0A9P4LUJ9"/>
<evidence type="ECO:0000313" key="3">
    <source>
        <dbReference type="Proteomes" id="UP000799776"/>
    </source>
</evidence>
<gene>
    <name evidence="2" type="ORF">K490DRAFT_66378</name>
</gene>
<feature type="region of interest" description="Disordered" evidence="1">
    <location>
        <begin position="167"/>
        <end position="191"/>
    </location>
</feature>